<evidence type="ECO:0000256" key="7">
    <source>
        <dbReference type="ARBA" id="ARBA00022722"/>
    </source>
</evidence>
<evidence type="ECO:0000256" key="1">
    <source>
        <dbReference type="ARBA" id="ARBA00000077"/>
    </source>
</evidence>
<dbReference type="InterPro" id="IPR037056">
    <property type="entry name" value="RNase_H1_N_sf"/>
</dbReference>
<evidence type="ECO:0000256" key="6">
    <source>
        <dbReference type="ARBA" id="ARBA00017721"/>
    </source>
</evidence>
<dbReference type="Pfam" id="PF01693">
    <property type="entry name" value="Cauli_VI"/>
    <property type="match status" value="1"/>
</dbReference>
<keyword evidence="10 13" id="KW-0378">Hydrolase</keyword>
<evidence type="ECO:0000256" key="3">
    <source>
        <dbReference type="ARBA" id="ARBA00004065"/>
    </source>
</evidence>
<dbReference type="FunFam" id="3.40.970.10:FF:000002">
    <property type="entry name" value="Ribonuclease H"/>
    <property type="match status" value="1"/>
</dbReference>
<keyword evidence="11" id="KW-0460">Magnesium</keyword>
<evidence type="ECO:0000256" key="10">
    <source>
        <dbReference type="ARBA" id="ARBA00022801"/>
    </source>
</evidence>
<proteinExistence type="inferred from homology"/>
<dbReference type="EMBL" id="CEKZ01000003">
    <property type="protein sequence ID" value="CEQ02763.1"/>
    <property type="molecule type" value="Genomic_DNA"/>
</dbReference>
<dbReference type="SUPFAM" id="SSF55658">
    <property type="entry name" value="L9 N-domain-like"/>
    <property type="match status" value="1"/>
</dbReference>
<evidence type="ECO:0000256" key="9">
    <source>
        <dbReference type="ARBA" id="ARBA00022759"/>
    </source>
</evidence>
<name>A0A0C7P7X3_PARSO</name>
<sequence>MSNKYYAVKVGKKPGIYKTWDECKEQVNKFPGAIYKSFKTLEEAEKFSGVKTSFNENKNNKLNNGAKKADIKKEGDLKPIRSSANVKYFEKYIEPETIKDDFDFIAFVDGSYDRVSKTFGSGIAVLDLKNDTIEEFKVAGNDKWDQWNIVGEIEASKFAIKLGYEKELNKICIYHDLKNIALWASGSWQAKNEYTQDYVRYVEKYSENMEITFIKVKGHSCNKYNDIADRLAREAIEEYLYRR</sequence>
<comment type="cofactor">
    <cofactor evidence="2">
        <name>Mg(2+)</name>
        <dbReference type="ChEBI" id="CHEBI:18420"/>
    </cofactor>
</comment>
<dbReference type="InterPro" id="IPR009027">
    <property type="entry name" value="Ribosomal_bL9/RNase_H1_N"/>
</dbReference>
<protein>
    <recommendedName>
        <fullName evidence="6">Ribonuclease H</fullName>
        <ecNumber evidence="5">3.1.26.4</ecNumber>
    </recommendedName>
</protein>
<feature type="domain" description="RNase H type-1" evidence="12">
    <location>
        <begin position="100"/>
        <end position="237"/>
    </location>
</feature>
<dbReference type="InterPro" id="IPR002156">
    <property type="entry name" value="RNaseH_domain"/>
</dbReference>
<evidence type="ECO:0000256" key="11">
    <source>
        <dbReference type="ARBA" id="ARBA00022842"/>
    </source>
</evidence>
<dbReference type="GO" id="GO:0003676">
    <property type="term" value="F:nucleic acid binding"/>
    <property type="evidence" value="ECO:0007669"/>
    <property type="project" value="InterPro"/>
</dbReference>
<comment type="function">
    <text evidence="3">Endonuclease that specifically degrades the RNA of RNA-DNA hybrids.</text>
</comment>
<comment type="catalytic activity">
    <reaction evidence="1">
        <text>Endonucleolytic cleavage to 5'-phosphomonoester.</text>
        <dbReference type="EC" id="3.1.26.4"/>
    </reaction>
</comment>
<accession>A0A0C7P7X3</accession>
<dbReference type="InterPro" id="IPR012337">
    <property type="entry name" value="RNaseH-like_sf"/>
</dbReference>
<evidence type="ECO:0000313" key="14">
    <source>
        <dbReference type="Proteomes" id="UP000049127"/>
    </source>
</evidence>
<dbReference type="EC" id="3.1.26.4" evidence="5"/>
<dbReference type="RefSeq" id="WP_055334520.1">
    <property type="nucleotide sequence ID" value="NZ_CDNF01000003.1"/>
</dbReference>
<dbReference type="GO" id="GO:0043137">
    <property type="term" value="P:DNA replication, removal of RNA primer"/>
    <property type="evidence" value="ECO:0007669"/>
    <property type="project" value="TreeGrafter"/>
</dbReference>
<gene>
    <name evidence="13" type="primary">rnhA</name>
    <name evidence="13" type="ORF">R28058_04961</name>
</gene>
<keyword evidence="8" id="KW-0479">Metal-binding</keyword>
<evidence type="ECO:0000256" key="8">
    <source>
        <dbReference type="ARBA" id="ARBA00022723"/>
    </source>
</evidence>
<dbReference type="InterPro" id="IPR011320">
    <property type="entry name" value="RNase_H1_N"/>
</dbReference>
<dbReference type="PROSITE" id="PS50879">
    <property type="entry name" value="RNASE_H_1"/>
    <property type="match status" value="1"/>
</dbReference>
<evidence type="ECO:0000256" key="5">
    <source>
        <dbReference type="ARBA" id="ARBA00012180"/>
    </source>
</evidence>
<dbReference type="Proteomes" id="UP000049127">
    <property type="component" value="Unassembled WGS sequence"/>
</dbReference>
<dbReference type="OrthoDB" id="9811552at2"/>
<dbReference type="CDD" id="cd09277">
    <property type="entry name" value="RNase_HI_bacteria_like"/>
    <property type="match status" value="1"/>
</dbReference>
<dbReference type="InterPro" id="IPR050092">
    <property type="entry name" value="RNase_H"/>
</dbReference>
<reference evidence="13 14" key="1">
    <citation type="submission" date="2015-01" db="EMBL/GenBank/DDBJ databases">
        <authorList>
            <person name="Aslett A.Martin."/>
            <person name="De Silva Nishadi"/>
        </authorList>
    </citation>
    <scope>NUCLEOTIDE SEQUENCE [LARGE SCALE GENOMIC DNA]</scope>
    <source>
        <strain evidence="13 14">R28058</strain>
    </source>
</reference>
<dbReference type="Gene3D" id="3.30.420.10">
    <property type="entry name" value="Ribonuclease H-like superfamily/Ribonuclease H"/>
    <property type="match status" value="1"/>
</dbReference>
<dbReference type="Pfam" id="PF00075">
    <property type="entry name" value="RNase_H"/>
    <property type="match status" value="1"/>
</dbReference>
<evidence type="ECO:0000259" key="12">
    <source>
        <dbReference type="PROSITE" id="PS50879"/>
    </source>
</evidence>
<dbReference type="GO" id="GO:0004523">
    <property type="term" value="F:RNA-DNA hybrid ribonuclease activity"/>
    <property type="evidence" value="ECO:0007669"/>
    <property type="project" value="UniProtKB-EC"/>
</dbReference>
<dbReference type="PANTHER" id="PTHR10642">
    <property type="entry name" value="RIBONUCLEASE H1"/>
    <property type="match status" value="1"/>
</dbReference>
<keyword evidence="7" id="KW-0540">Nuclease</keyword>
<organism evidence="13 14">
    <name type="scientific">Paraclostridium sordellii</name>
    <name type="common">Clostridium sordellii</name>
    <dbReference type="NCBI Taxonomy" id="1505"/>
    <lineage>
        <taxon>Bacteria</taxon>
        <taxon>Bacillati</taxon>
        <taxon>Bacillota</taxon>
        <taxon>Clostridia</taxon>
        <taxon>Peptostreptococcales</taxon>
        <taxon>Peptostreptococcaceae</taxon>
        <taxon>Paraclostridium</taxon>
    </lineage>
</organism>
<dbReference type="InterPro" id="IPR036397">
    <property type="entry name" value="RNaseH_sf"/>
</dbReference>
<dbReference type="PANTHER" id="PTHR10642:SF26">
    <property type="entry name" value="RIBONUCLEASE H1"/>
    <property type="match status" value="1"/>
</dbReference>
<evidence type="ECO:0000256" key="2">
    <source>
        <dbReference type="ARBA" id="ARBA00001946"/>
    </source>
</evidence>
<evidence type="ECO:0000256" key="4">
    <source>
        <dbReference type="ARBA" id="ARBA00005300"/>
    </source>
</evidence>
<dbReference type="GO" id="GO:0046872">
    <property type="term" value="F:metal ion binding"/>
    <property type="evidence" value="ECO:0007669"/>
    <property type="project" value="UniProtKB-KW"/>
</dbReference>
<dbReference type="AlphaFoldDB" id="A0A0C7P7X3"/>
<keyword evidence="9" id="KW-0255">Endonuclease</keyword>
<dbReference type="Gene3D" id="3.40.970.10">
    <property type="entry name" value="Ribonuclease H1, N-terminal domain"/>
    <property type="match status" value="1"/>
</dbReference>
<evidence type="ECO:0000313" key="13">
    <source>
        <dbReference type="EMBL" id="CEQ02763.1"/>
    </source>
</evidence>
<comment type="similarity">
    <text evidence="4">Belongs to the RNase H family.</text>
</comment>
<dbReference type="SUPFAM" id="SSF53098">
    <property type="entry name" value="Ribonuclease H-like"/>
    <property type="match status" value="1"/>
</dbReference>